<comment type="caution">
    <text evidence="2">The sequence shown here is derived from an EMBL/GenBank/DDBJ whole genome shotgun (WGS) entry which is preliminary data.</text>
</comment>
<proteinExistence type="predicted"/>
<evidence type="ECO:0000313" key="3">
    <source>
        <dbReference type="Proteomes" id="UP000494216"/>
    </source>
</evidence>
<dbReference type="Proteomes" id="UP000494216">
    <property type="component" value="Unassembled WGS sequence"/>
</dbReference>
<keyword evidence="3" id="KW-1185">Reference proteome</keyword>
<evidence type="ECO:0000313" key="2">
    <source>
        <dbReference type="EMBL" id="CAA9889615.1"/>
    </source>
</evidence>
<keyword evidence="2" id="KW-0489">Methyltransferase</keyword>
<dbReference type="GO" id="GO:0008757">
    <property type="term" value="F:S-adenosylmethionine-dependent methyltransferase activity"/>
    <property type="evidence" value="ECO:0007669"/>
    <property type="project" value="InterPro"/>
</dbReference>
<dbReference type="PANTHER" id="PTHR43861:SF1">
    <property type="entry name" value="TRANS-ACONITATE 2-METHYLTRANSFERASE"/>
    <property type="match status" value="1"/>
</dbReference>
<dbReference type="InterPro" id="IPR029063">
    <property type="entry name" value="SAM-dependent_MTases_sf"/>
</dbReference>
<dbReference type="SUPFAM" id="SSF53335">
    <property type="entry name" value="S-adenosyl-L-methionine-dependent methyltransferases"/>
    <property type="match status" value="1"/>
</dbReference>
<gene>
    <name evidence="2" type="ORF">METHB2_1140004</name>
</gene>
<dbReference type="Pfam" id="PF08241">
    <property type="entry name" value="Methyltransf_11"/>
    <property type="match status" value="1"/>
</dbReference>
<dbReference type="EMBL" id="CADCXN010000018">
    <property type="protein sequence ID" value="CAA9889615.1"/>
    <property type="molecule type" value="Genomic_DNA"/>
</dbReference>
<organism evidence="2 3">
    <name type="scientific">Candidatus Methylobacter favarea</name>
    <dbReference type="NCBI Taxonomy" id="2707345"/>
    <lineage>
        <taxon>Bacteria</taxon>
        <taxon>Pseudomonadati</taxon>
        <taxon>Pseudomonadota</taxon>
        <taxon>Gammaproteobacteria</taxon>
        <taxon>Methylococcales</taxon>
        <taxon>Methylococcaceae</taxon>
        <taxon>Methylobacter</taxon>
    </lineage>
</organism>
<dbReference type="RefSeq" id="WP_174624612.1">
    <property type="nucleotide sequence ID" value="NZ_CADCXN010000018.1"/>
</dbReference>
<sequence>MSQQNWNASEYIKHASFVPTMANDVVGLLNPQEGEEILDVGCGDGELTRLLQEKGCSVIGIDSSPSMIEMAKTRGITAYVIDGHNIAYQNRFDAVFSNAALHWLTQPEKVVKGAYLALKENGRFVAEFGGEGNIAALLRAMQEVFEENTEFGQFHMPWFFPSVEEYQGLLEQAGFHVKYIKLIARPTPLKSGIEKWLEIFAEGITSHLSQEQKTTFLRSVKGKLLSVLYTEQNGWVADYVRLRFEATKP</sequence>
<dbReference type="GO" id="GO:0032259">
    <property type="term" value="P:methylation"/>
    <property type="evidence" value="ECO:0007669"/>
    <property type="project" value="UniProtKB-KW"/>
</dbReference>
<keyword evidence="2" id="KW-0808">Transferase</keyword>
<dbReference type="CDD" id="cd02440">
    <property type="entry name" value="AdoMet_MTases"/>
    <property type="match status" value="1"/>
</dbReference>
<dbReference type="AlphaFoldDB" id="A0A8S0X6Y7"/>
<name>A0A8S0X6Y7_9GAMM</name>
<feature type="domain" description="Methyltransferase type 11" evidence="1">
    <location>
        <begin position="38"/>
        <end position="125"/>
    </location>
</feature>
<evidence type="ECO:0000259" key="1">
    <source>
        <dbReference type="Pfam" id="PF08241"/>
    </source>
</evidence>
<reference evidence="2 3" key="1">
    <citation type="submission" date="2020-02" db="EMBL/GenBank/DDBJ databases">
        <authorList>
            <person name="Hogendoorn C."/>
        </authorList>
    </citation>
    <scope>NUCLEOTIDE SEQUENCE [LARGE SCALE GENOMIC DNA]</scope>
    <source>
        <strain evidence="2">METHB21</strain>
    </source>
</reference>
<protein>
    <submittedName>
        <fullName evidence="2">SAM-dependent methyltransferase</fullName>
    </submittedName>
</protein>
<dbReference type="InterPro" id="IPR013216">
    <property type="entry name" value="Methyltransf_11"/>
</dbReference>
<dbReference type="Gene3D" id="3.40.50.150">
    <property type="entry name" value="Vaccinia Virus protein VP39"/>
    <property type="match status" value="1"/>
</dbReference>
<accession>A0A8S0X6Y7</accession>
<dbReference type="PANTHER" id="PTHR43861">
    <property type="entry name" value="TRANS-ACONITATE 2-METHYLTRANSFERASE-RELATED"/>
    <property type="match status" value="1"/>
</dbReference>